<feature type="region of interest" description="Disordered" evidence="1">
    <location>
        <begin position="1"/>
        <end position="51"/>
    </location>
</feature>
<comment type="caution">
    <text evidence="2">The sequence shown here is derived from an EMBL/GenBank/DDBJ whole genome shotgun (WGS) entry which is preliminary data.</text>
</comment>
<keyword evidence="3" id="KW-1185">Reference proteome</keyword>
<evidence type="ECO:0000256" key="1">
    <source>
        <dbReference type="SAM" id="MobiDB-lite"/>
    </source>
</evidence>
<evidence type="ECO:0000313" key="3">
    <source>
        <dbReference type="Proteomes" id="UP000315783"/>
    </source>
</evidence>
<sequence length="70" mass="7951">MLKAARHWLPDQTHVGRKRSTRNPRSTWPLRQLESGTYKTAGRRTPSVGSPSLTVGKIWLQTAVSHKNRC</sequence>
<dbReference type="EMBL" id="SPUK01000006">
    <property type="protein sequence ID" value="TQV96325.1"/>
    <property type="molecule type" value="Genomic_DNA"/>
</dbReference>
<name>A0A545V3N8_9HYPO</name>
<protein>
    <submittedName>
        <fullName evidence="2">Uncharacterized protein</fullName>
    </submittedName>
</protein>
<dbReference type="Proteomes" id="UP000315783">
    <property type="component" value="Unassembled WGS sequence"/>
</dbReference>
<dbReference type="AlphaFoldDB" id="A0A545V3N8"/>
<proteinExistence type="predicted"/>
<organism evidence="2 3">
    <name type="scientific">Cordyceps javanica</name>
    <dbReference type="NCBI Taxonomy" id="43265"/>
    <lineage>
        <taxon>Eukaryota</taxon>
        <taxon>Fungi</taxon>
        <taxon>Dikarya</taxon>
        <taxon>Ascomycota</taxon>
        <taxon>Pezizomycotina</taxon>
        <taxon>Sordariomycetes</taxon>
        <taxon>Hypocreomycetidae</taxon>
        <taxon>Hypocreales</taxon>
        <taxon>Cordycipitaceae</taxon>
        <taxon>Cordyceps</taxon>
    </lineage>
</organism>
<accession>A0A545V3N8</accession>
<reference evidence="2 3" key="1">
    <citation type="journal article" date="2019" name="Appl. Microbiol. Biotechnol.">
        <title>Genome sequence of Isaria javanica and comparative genome analysis insights into family S53 peptidase evolution in fungal entomopathogens.</title>
        <authorList>
            <person name="Lin R."/>
            <person name="Zhang X."/>
            <person name="Xin B."/>
            <person name="Zou M."/>
            <person name="Gao Y."/>
            <person name="Qin F."/>
            <person name="Hu Q."/>
            <person name="Xie B."/>
            <person name="Cheng X."/>
        </authorList>
    </citation>
    <scope>NUCLEOTIDE SEQUENCE [LARGE SCALE GENOMIC DNA]</scope>
    <source>
        <strain evidence="2 3">IJ1G</strain>
    </source>
</reference>
<evidence type="ECO:0000313" key="2">
    <source>
        <dbReference type="EMBL" id="TQV96325.1"/>
    </source>
</evidence>
<gene>
    <name evidence="2" type="ORF">IF1G_04908</name>
</gene>